<organism evidence="19 20">
    <name type="scientific">Chelonobacter oris</name>
    <dbReference type="NCBI Taxonomy" id="505317"/>
    <lineage>
        <taxon>Bacteria</taxon>
        <taxon>Pseudomonadati</taxon>
        <taxon>Pseudomonadota</taxon>
        <taxon>Gammaproteobacteria</taxon>
        <taxon>Pasteurellales</taxon>
        <taxon>Pasteurellaceae</taxon>
        <taxon>Chelonobacter</taxon>
    </lineage>
</organism>
<dbReference type="InterPro" id="IPR001240">
    <property type="entry name" value="PRAI_dom"/>
</dbReference>
<dbReference type="PANTHER" id="PTHR22854:SF2">
    <property type="entry name" value="INDOLE-3-GLYCEROL-PHOSPHATE SYNTHASE"/>
    <property type="match status" value="1"/>
</dbReference>
<keyword evidence="13" id="KW-0511">Multifunctional enzyme</keyword>
<dbReference type="EMBL" id="JSUM01000003">
    <property type="protein sequence ID" value="KGQ71125.1"/>
    <property type="molecule type" value="Genomic_DNA"/>
</dbReference>
<dbReference type="OrthoDB" id="9804217at2"/>
<comment type="similarity">
    <text evidence="5">In the N-terminal section; belongs to the TrpC family.</text>
</comment>
<comment type="similarity">
    <text evidence="6">In the C-terminal section; belongs to the TrpF family.</text>
</comment>
<comment type="pathway">
    <text evidence="4 15">Amino-acid biosynthesis; L-tryptophan biosynthesis; L-tryptophan from chorismate: step 4/5.</text>
</comment>
<evidence type="ECO:0000313" key="19">
    <source>
        <dbReference type="EMBL" id="KGQ71125.1"/>
    </source>
</evidence>
<dbReference type="EC" id="4.1.1.48" evidence="15"/>
<comment type="catalytic activity">
    <reaction evidence="2 15">
        <text>1-(2-carboxyphenylamino)-1-deoxy-D-ribulose 5-phosphate + H(+) = (1S,2R)-1-C-(indol-3-yl)glycerol 3-phosphate + CO2 + H2O</text>
        <dbReference type="Rhea" id="RHEA:23476"/>
        <dbReference type="ChEBI" id="CHEBI:15377"/>
        <dbReference type="ChEBI" id="CHEBI:15378"/>
        <dbReference type="ChEBI" id="CHEBI:16526"/>
        <dbReference type="ChEBI" id="CHEBI:58613"/>
        <dbReference type="ChEBI" id="CHEBI:58866"/>
        <dbReference type="EC" id="4.1.1.48"/>
    </reaction>
</comment>
<dbReference type="PANTHER" id="PTHR22854">
    <property type="entry name" value="TRYPTOPHAN BIOSYNTHESIS PROTEIN"/>
    <property type="match status" value="1"/>
</dbReference>
<dbReference type="UniPathway" id="UPA00035">
    <property type="reaction ID" value="UER00042"/>
</dbReference>
<evidence type="ECO:0000259" key="18">
    <source>
        <dbReference type="Pfam" id="PF00697"/>
    </source>
</evidence>
<dbReference type="SUPFAM" id="SSF51366">
    <property type="entry name" value="Ribulose-phoshate binding barrel"/>
    <property type="match status" value="2"/>
</dbReference>
<evidence type="ECO:0000256" key="16">
    <source>
        <dbReference type="HAMAP-Rule" id="MF_00135"/>
    </source>
</evidence>
<evidence type="ECO:0000313" key="20">
    <source>
        <dbReference type="Proteomes" id="UP000030380"/>
    </source>
</evidence>
<evidence type="ECO:0000256" key="7">
    <source>
        <dbReference type="ARBA" id="ARBA00022605"/>
    </source>
</evidence>
<comment type="function">
    <text evidence="14">Bifunctional enzyme that catalyzes two sequential steps of tryptophan biosynthetic pathway. The first reaction is catalyzed by the isomerase, coded by the TrpF domain; the second reaction is catalyzed by the synthase, coded by the TrpC domain.</text>
</comment>
<dbReference type="Gene3D" id="3.20.20.70">
    <property type="entry name" value="Aldolase class I"/>
    <property type="match status" value="2"/>
</dbReference>
<comment type="similarity">
    <text evidence="15">Belongs to the TrpC family.</text>
</comment>
<reference evidence="19 20" key="1">
    <citation type="submission" date="2014-11" db="EMBL/GenBank/DDBJ databases">
        <title>Draft genome sequence of Chelonobacter oris 1662T, associated with respiratory disease in Hermann's Tortoises.</title>
        <authorList>
            <person name="Kudirkiene E."/>
            <person name="Hansen M.J."/>
            <person name="Bojesen A.M."/>
        </authorList>
    </citation>
    <scope>NUCLEOTIDE SEQUENCE [LARGE SCALE GENOMIC DNA]</scope>
    <source>
        <strain evidence="19 20">1662</strain>
    </source>
</reference>
<name>A0A0A3AVN6_9PAST</name>
<comment type="similarity">
    <text evidence="16">Belongs to the TrpF family.</text>
</comment>
<evidence type="ECO:0000256" key="8">
    <source>
        <dbReference type="ARBA" id="ARBA00022793"/>
    </source>
</evidence>
<gene>
    <name evidence="15" type="primary">trpC</name>
    <name evidence="16" type="synonym">trpF</name>
    <name evidence="19" type="ORF">OA57_02535</name>
</gene>
<keyword evidence="7 15" id="KW-0028">Amino-acid biosynthesis</keyword>
<dbReference type="InterPro" id="IPR001468">
    <property type="entry name" value="Indole-3-GlycerolPSynthase_CS"/>
</dbReference>
<keyword evidence="11 16" id="KW-0413">Isomerase</keyword>
<dbReference type="CDD" id="cd00405">
    <property type="entry name" value="PRAI"/>
    <property type="match status" value="1"/>
</dbReference>
<evidence type="ECO:0000256" key="15">
    <source>
        <dbReference type="HAMAP-Rule" id="MF_00134"/>
    </source>
</evidence>
<feature type="domain" description="Indole-3-glycerol phosphate synthase" evidence="17">
    <location>
        <begin position="10"/>
        <end position="259"/>
    </location>
</feature>
<dbReference type="InterPro" id="IPR045186">
    <property type="entry name" value="Indole-3-glycerol_P_synth"/>
</dbReference>
<evidence type="ECO:0000256" key="12">
    <source>
        <dbReference type="ARBA" id="ARBA00023239"/>
    </source>
</evidence>
<evidence type="ECO:0000256" key="9">
    <source>
        <dbReference type="ARBA" id="ARBA00022822"/>
    </source>
</evidence>
<dbReference type="GO" id="GO:0000162">
    <property type="term" value="P:L-tryptophan biosynthetic process"/>
    <property type="evidence" value="ECO:0007669"/>
    <property type="project" value="UniProtKB-UniRule"/>
</dbReference>
<comment type="pathway">
    <text evidence="3 16">Amino-acid biosynthesis; L-tryptophan biosynthesis; L-tryptophan from chorismate: step 3/5.</text>
</comment>
<evidence type="ECO:0000256" key="4">
    <source>
        <dbReference type="ARBA" id="ARBA00004696"/>
    </source>
</evidence>
<keyword evidence="10 15" id="KW-0057">Aromatic amino acid biosynthesis</keyword>
<dbReference type="NCBIfam" id="NF006945">
    <property type="entry name" value="PRK09427.1"/>
    <property type="match status" value="1"/>
</dbReference>
<keyword evidence="8 15" id="KW-0210">Decarboxylase</keyword>
<dbReference type="CDD" id="cd00331">
    <property type="entry name" value="IGPS"/>
    <property type="match status" value="1"/>
</dbReference>
<proteinExistence type="inferred from homology"/>
<evidence type="ECO:0000256" key="5">
    <source>
        <dbReference type="ARBA" id="ARBA00007902"/>
    </source>
</evidence>
<dbReference type="InterPro" id="IPR011060">
    <property type="entry name" value="RibuloseP-bd_barrel"/>
</dbReference>
<dbReference type="RefSeq" id="WP_034613012.1">
    <property type="nucleotide sequence ID" value="NZ_JSUM01000003.1"/>
</dbReference>
<accession>A0A0A3AVN6</accession>
<dbReference type="HAMAP" id="MF_00134_B">
    <property type="entry name" value="IGPS_B"/>
    <property type="match status" value="1"/>
</dbReference>
<dbReference type="FunFam" id="3.20.20.70:FF:000024">
    <property type="entry name" value="Indole-3-glycerol phosphate synthase"/>
    <property type="match status" value="1"/>
</dbReference>
<keyword evidence="20" id="KW-1185">Reference proteome</keyword>
<keyword evidence="12 15" id="KW-0456">Lyase</keyword>
<evidence type="ECO:0000259" key="17">
    <source>
        <dbReference type="Pfam" id="PF00218"/>
    </source>
</evidence>
<sequence length="468" mass="52671">MDINNKPTILQKIIRDKLQWVKNKQATFPLSQFKEQLKPADRNFYQALSEGNHQLPAYILECKKASPSKGLIRDDFDPVQIADVYKHYASAISVLTDENYFQGDFKFIAQVRSVAPQPILCKDFMIDEYQVYLARYHQADAILLMLSVVDDATYRKLSALAHDLGMGVLTETSNQQELARAIALNARVIGINNRDLHDLSVDLERTPPLAKQIPADRIIVSESGIYDHQQIRRLKPYVNAFLIGSSLMGSRDLQSAVRQVIFGENKVCGLTREQDVQAVYQHGALYGGLIFAEKSQRKVTLQQAQTLIGAAPLRFVGVFQNQEQDYIADIAQALNLFAVQLHGNESHEFMQQLRQKLPTTCQIWNVISVDIDNHEQIKLADDPLIDRFLFDSKVQGQQGGTGLIFDWTLIPPKIKQRTILAGGIKQENLEQALVQGCLGVDINSGAEREPGVKDEGKIAALFEQIIRF</sequence>
<comment type="caution">
    <text evidence="19">The sequence shown here is derived from an EMBL/GenBank/DDBJ whole genome shotgun (WGS) entry which is preliminary data.</text>
</comment>
<evidence type="ECO:0000256" key="10">
    <source>
        <dbReference type="ARBA" id="ARBA00023141"/>
    </source>
</evidence>
<keyword evidence="9 15" id="KW-0822">Tryptophan biosynthesis</keyword>
<evidence type="ECO:0000256" key="3">
    <source>
        <dbReference type="ARBA" id="ARBA00004664"/>
    </source>
</evidence>
<protein>
    <recommendedName>
        <fullName evidence="15 16">Multifunctional fusion protein</fullName>
    </recommendedName>
    <domain>
        <recommendedName>
            <fullName evidence="15">Indole-3-glycerol phosphate synthase</fullName>
            <shortName evidence="15">IGPS</shortName>
            <ecNumber evidence="15">4.1.1.48</ecNumber>
        </recommendedName>
    </domain>
    <domain>
        <recommendedName>
            <fullName evidence="16">N-(5'-phosphoribosyl)anthranilate isomerase</fullName>
            <shortName evidence="16">PRAI</shortName>
            <ecNumber evidence="16">5.3.1.24</ecNumber>
        </recommendedName>
    </domain>
</protein>
<dbReference type="GO" id="GO:0004425">
    <property type="term" value="F:indole-3-glycerol-phosphate synthase activity"/>
    <property type="evidence" value="ECO:0007669"/>
    <property type="project" value="UniProtKB-UniRule"/>
</dbReference>
<dbReference type="Proteomes" id="UP000030380">
    <property type="component" value="Unassembled WGS sequence"/>
</dbReference>
<evidence type="ECO:0000256" key="13">
    <source>
        <dbReference type="ARBA" id="ARBA00023268"/>
    </source>
</evidence>
<dbReference type="Pfam" id="PF00697">
    <property type="entry name" value="PRAI"/>
    <property type="match status" value="1"/>
</dbReference>
<dbReference type="STRING" id="505317.OA57_02535"/>
<evidence type="ECO:0000256" key="14">
    <source>
        <dbReference type="ARBA" id="ARBA00025592"/>
    </source>
</evidence>
<comment type="catalytic activity">
    <reaction evidence="1 16">
        <text>N-(5-phospho-beta-D-ribosyl)anthranilate = 1-(2-carboxyphenylamino)-1-deoxy-D-ribulose 5-phosphate</text>
        <dbReference type="Rhea" id="RHEA:21540"/>
        <dbReference type="ChEBI" id="CHEBI:18277"/>
        <dbReference type="ChEBI" id="CHEBI:58613"/>
        <dbReference type="EC" id="5.3.1.24"/>
    </reaction>
</comment>
<evidence type="ECO:0000256" key="6">
    <source>
        <dbReference type="ARBA" id="ARBA00009847"/>
    </source>
</evidence>
<feature type="domain" description="N-(5'phosphoribosyl) anthranilate isomerase (PRAI)" evidence="18">
    <location>
        <begin position="265"/>
        <end position="463"/>
    </location>
</feature>
<evidence type="ECO:0000256" key="11">
    <source>
        <dbReference type="ARBA" id="ARBA00023235"/>
    </source>
</evidence>
<dbReference type="Pfam" id="PF00218">
    <property type="entry name" value="IGPS"/>
    <property type="match status" value="1"/>
</dbReference>
<evidence type="ECO:0000256" key="2">
    <source>
        <dbReference type="ARBA" id="ARBA00001633"/>
    </source>
</evidence>
<dbReference type="InterPro" id="IPR013798">
    <property type="entry name" value="Indole-3-glycerol_P_synth_dom"/>
</dbReference>
<dbReference type="EC" id="5.3.1.24" evidence="16"/>
<evidence type="ECO:0000256" key="1">
    <source>
        <dbReference type="ARBA" id="ARBA00001164"/>
    </source>
</evidence>
<dbReference type="PROSITE" id="PS00614">
    <property type="entry name" value="IGPS"/>
    <property type="match status" value="1"/>
</dbReference>
<dbReference type="AlphaFoldDB" id="A0A0A3AVN6"/>
<dbReference type="GO" id="GO:0004640">
    <property type="term" value="F:phosphoribosylanthranilate isomerase activity"/>
    <property type="evidence" value="ECO:0007669"/>
    <property type="project" value="UniProtKB-UniRule"/>
</dbReference>
<dbReference type="NCBIfam" id="NF001377">
    <property type="entry name" value="PRK00278.2-4"/>
    <property type="match status" value="1"/>
</dbReference>
<dbReference type="HAMAP" id="MF_00135">
    <property type="entry name" value="PRAI"/>
    <property type="match status" value="1"/>
</dbReference>
<dbReference type="InterPro" id="IPR013785">
    <property type="entry name" value="Aldolase_TIM"/>
</dbReference>